<dbReference type="PROSITE" id="PS51017">
    <property type="entry name" value="CCT"/>
    <property type="match status" value="1"/>
</dbReference>
<accession>A0A9Q0KMZ1</accession>
<evidence type="ECO:0000313" key="5">
    <source>
        <dbReference type="EMBL" id="KAJ4973164.1"/>
    </source>
</evidence>
<name>A0A9Q0KMZ1_9MAGN</name>
<gene>
    <name evidence="5" type="ORF">NE237_006338</name>
</gene>
<feature type="domain" description="CCT" evidence="4">
    <location>
        <begin position="222"/>
        <end position="264"/>
    </location>
</feature>
<comment type="subcellular location">
    <subcellularLocation>
        <location evidence="1 3">Nucleus</location>
    </subcellularLocation>
</comment>
<protein>
    <recommendedName>
        <fullName evidence="4">CCT domain-containing protein</fullName>
    </recommendedName>
</protein>
<proteinExistence type="predicted"/>
<evidence type="ECO:0000256" key="1">
    <source>
        <dbReference type="ARBA" id="ARBA00004123"/>
    </source>
</evidence>
<dbReference type="InterPro" id="IPR010402">
    <property type="entry name" value="CCT_domain"/>
</dbReference>
<dbReference type="Proteomes" id="UP001141806">
    <property type="component" value="Unassembled WGS sequence"/>
</dbReference>
<reference evidence="5" key="1">
    <citation type="journal article" date="2023" name="Plant J.">
        <title>The genome of the king protea, Protea cynaroides.</title>
        <authorList>
            <person name="Chang J."/>
            <person name="Duong T.A."/>
            <person name="Schoeman C."/>
            <person name="Ma X."/>
            <person name="Roodt D."/>
            <person name="Barker N."/>
            <person name="Li Z."/>
            <person name="Van de Peer Y."/>
            <person name="Mizrachi E."/>
        </authorList>
    </citation>
    <scope>NUCLEOTIDE SEQUENCE</scope>
    <source>
        <tissue evidence="5">Young leaves</tissue>
    </source>
</reference>
<evidence type="ECO:0000259" key="4">
    <source>
        <dbReference type="PROSITE" id="PS51017"/>
    </source>
</evidence>
<organism evidence="5 6">
    <name type="scientific">Protea cynaroides</name>
    <dbReference type="NCBI Taxonomy" id="273540"/>
    <lineage>
        <taxon>Eukaryota</taxon>
        <taxon>Viridiplantae</taxon>
        <taxon>Streptophyta</taxon>
        <taxon>Embryophyta</taxon>
        <taxon>Tracheophyta</taxon>
        <taxon>Spermatophyta</taxon>
        <taxon>Magnoliopsida</taxon>
        <taxon>Proteales</taxon>
        <taxon>Proteaceae</taxon>
        <taxon>Protea</taxon>
    </lineage>
</organism>
<sequence length="265" mass="30192">MIREQQQQQLNLFPLHPENLFEERDVQDDNVAYFFDADGGVSLNGLLGVGGGVLSPSEEEEEEGEQDSFTYTTTFGGQESDEVGSSLARTALRQRERVADQEKWVVYSDVVENKDINMIYNNNEAMSTDTCNSSFSFSSSWQQRNHPHQTLLLKLDYEEILNAWSDKAPLYIEGECPQTVPDVLDDSLSNGLVEGGGLGGNAEPWRVPDVGNCMEGTKKGQRQARVLRYKQKRQSRLFSKRIRYEVRKLNAEKRPRMKGRFVKRN</sequence>
<dbReference type="Pfam" id="PF06203">
    <property type="entry name" value="CCT"/>
    <property type="match status" value="1"/>
</dbReference>
<dbReference type="AlphaFoldDB" id="A0A9Q0KMZ1"/>
<dbReference type="InterPro" id="IPR052453">
    <property type="entry name" value="CONSTANS-like_ZF"/>
</dbReference>
<keyword evidence="6" id="KW-1185">Reference proteome</keyword>
<evidence type="ECO:0000313" key="6">
    <source>
        <dbReference type="Proteomes" id="UP001141806"/>
    </source>
</evidence>
<dbReference type="GO" id="GO:0006355">
    <property type="term" value="P:regulation of DNA-templated transcription"/>
    <property type="evidence" value="ECO:0007669"/>
    <property type="project" value="TreeGrafter"/>
</dbReference>
<dbReference type="GO" id="GO:0005634">
    <property type="term" value="C:nucleus"/>
    <property type="evidence" value="ECO:0007669"/>
    <property type="project" value="UniProtKB-SubCell"/>
</dbReference>
<dbReference type="PANTHER" id="PTHR31874:SF25">
    <property type="entry name" value="CCT MOTIF FAMILY PROTEIN"/>
    <property type="match status" value="1"/>
</dbReference>
<dbReference type="OrthoDB" id="153872at2759"/>
<dbReference type="PANTHER" id="PTHR31874">
    <property type="entry name" value="CCT MOTIF FAMILY PROTEIN, EXPRESSED"/>
    <property type="match status" value="1"/>
</dbReference>
<keyword evidence="2 3" id="KW-0539">Nucleus</keyword>
<comment type="caution">
    <text evidence="5">The sequence shown here is derived from an EMBL/GenBank/DDBJ whole genome shotgun (WGS) entry which is preliminary data.</text>
</comment>
<dbReference type="EMBL" id="JAMYWD010000004">
    <property type="protein sequence ID" value="KAJ4973164.1"/>
    <property type="molecule type" value="Genomic_DNA"/>
</dbReference>
<evidence type="ECO:0000256" key="3">
    <source>
        <dbReference type="PROSITE-ProRule" id="PRU00357"/>
    </source>
</evidence>
<evidence type="ECO:0000256" key="2">
    <source>
        <dbReference type="ARBA" id="ARBA00023242"/>
    </source>
</evidence>